<gene>
    <name evidence="1" type="ORF">CWS01_15935</name>
</gene>
<accession>A0A2N0YZD9</accession>
<comment type="caution">
    <text evidence="1">The sequence shown here is derived from an EMBL/GenBank/DDBJ whole genome shotgun (WGS) entry which is preliminary data.</text>
</comment>
<organism evidence="1 2">
    <name type="scientific">Niallia nealsonii</name>
    <dbReference type="NCBI Taxonomy" id="115979"/>
    <lineage>
        <taxon>Bacteria</taxon>
        <taxon>Bacillati</taxon>
        <taxon>Bacillota</taxon>
        <taxon>Bacilli</taxon>
        <taxon>Bacillales</taxon>
        <taxon>Bacillaceae</taxon>
        <taxon>Niallia</taxon>
    </lineage>
</organism>
<proteinExistence type="predicted"/>
<reference evidence="1 2" key="1">
    <citation type="journal article" date="2003" name="Int. J. Syst. Evol. Microbiol.">
        <title>Bacillus nealsonii sp. nov., isolated from a spacecraft-assembly facility, whose spores are gamma-radiation resistant.</title>
        <authorList>
            <person name="Venkateswaran K."/>
            <person name="Kempf M."/>
            <person name="Chen F."/>
            <person name="Satomi M."/>
            <person name="Nicholson W."/>
            <person name="Kern R."/>
        </authorList>
    </citation>
    <scope>NUCLEOTIDE SEQUENCE [LARGE SCALE GENOMIC DNA]</scope>
    <source>
        <strain evidence="1 2">FO-92</strain>
    </source>
</reference>
<keyword evidence="2" id="KW-1185">Reference proteome</keyword>
<evidence type="ECO:0000313" key="2">
    <source>
        <dbReference type="Proteomes" id="UP000233375"/>
    </source>
</evidence>
<evidence type="ECO:0000313" key="1">
    <source>
        <dbReference type="EMBL" id="PKG22621.1"/>
    </source>
</evidence>
<protein>
    <recommendedName>
        <fullName evidence="3">Phage head morphogenesis domain-containing protein</fullName>
    </recommendedName>
</protein>
<dbReference type="OrthoDB" id="9151105at2"/>
<evidence type="ECO:0008006" key="3">
    <source>
        <dbReference type="Google" id="ProtNLM"/>
    </source>
</evidence>
<dbReference type="EMBL" id="PISE01000037">
    <property type="protein sequence ID" value="PKG22621.1"/>
    <property type="molecule type" value="Genomic_DNA"/>
</dbReference>
<dbReference type="AlphaFoldDB" id="A0A2N0YZD9"/>
<name>A0A2N0YZD9_9BACI</name>
<sequence length="99" mass="10904">MARTEIISAGRSGQYFADVQSGIVIGNKWMSAQQDRTRDGYREADGQVVEIDEPFLVANGSGQLEPLLFPGDTSLGANASNVIMCRCWYQRILEGESME</sequence>
<dbReference type="Proteomes" id="UP000233375">
    <property type="component" value="Unassembled WGS sequence"/>
</dbReference>